<reference evidence="3 4" key="1">
    <citation type="submission" date="2023-01" db="EMBL/GenBank/DDBJ databases">
        <title>Minimal conservation of predation-associated metabolite biosynthetic gene clusters underscores biosynthetic potential of Myxococcota including descriptions for ten novel species: Archangium lansinium sp. nov., Myxococcus landrumus sp. nov., Nannocystis bai.</title>
        <authorList>
            <person name="Ahearne A."/>
            <person name="Stevens C."/>
            <person name="Dowd S."/>
        </authorList>
    </citation>
    <scope>NUCLEOTIDE SEQUENCE [LARGE SCALE GENOMIC DNA]</scope>
    <source>
        <strain evidence="3 4">WIWO2</strain>
    </source>
</reference>
<dbReference type="Gene3D" id="1.10.630.10">
    <property type="entry name" value="Cytochrome P450"/>
    <property type="match status" value="1"/>
</dbReference>
<dbReference type="PANTHER" id="PTHR46696:SF1">
    <property type="entry name" value="CYTOCHROME P450 YJIB-RELATED"/>
    <property type="match status" value="1"/>
</dbReference>
<accession>A0ABT5BYQ8</accession>
<evidence type="ECO:0000256" key="1">
    <source>
        <dbReference type="ARBA" id="ARBA00010617"/>
    </source>
</evidence>
<evidence type="ECO:0000256" key="2">
    <source>
        <dbReference type="RuleBase" id="RU000461"/>
    </source>
</evidence>
<evidence type="ECO:0000313" key="3">
    <source>
        <dbReference type="EMBL" id="MDC0679284.1"/>
    </source>
</evidence>
<comment type="similarity">
    <text evidence="1 2">Belongs to the cytochrome P450 family.</text>
</comment>
<dbReference type="PRINTS" id="PR00359">
    <property type="entry name" value="BP450"/>
</dbReference>
<keyword evidence="4" id="KW-1185">Reference proteome</keyword>
<dbReference type="InterPro" id="IPR002397">
    <property type="entry name" value="Cyt_P450_B"/>
</dbReference>
<name>A0ABT5BYQ8_9BACT</name>
<dbReference type="RefSeq" id="WP_272096247.1">
    <property type="nucleotide sequence ID" value="NZ_JAQNDK010000002.1"/>
</dbReference>
<keyword evidence="2" id="KW-0408">Iron</keyword>
<evidence type="ECO:0000313" key="4">
    <source>
        <dbReference type="Proteomes" id="UP001217485"/>
    </source>
</evidence>
<dbReference type="InterPro" id="IPR036396">
    <property type="entry name" value="Cyt_P450_sf"/>
</dbReference>
<dbReference type="Pfam" id="PF00067">
    <property type="entry name" value="p450"/>
    <property type="match status" value="1"/>
</dbReference>
<dbReference type="PANTHER" id="PTHR46696">
    <property type="entry name" value="P450, PUTATIVE (EUROFUNG)-RELATED"/>
    <property type="match status" value="1"/>
</dbReference>
<gene>
    <name evidence="3" type="ORF">POL72_16185</name>
</gene>
<proteinExistence type="inferred from homology"/>
<keyword evidence="2" id="KW-0503">Monooxygenase</keyword>
<dbReference type="SUPFAM" id="SSF48264">
    <property type="entry name" value="Cytochrome P450"/>
    <property type="match status" value="1"/>
</dbReference>
<dbReference type="InterPro" id="IPR001128">
    <property type="entry name" value="Cyt_P450"/>
</dbReference>
<dbReference type="Proteomes" id="UP001217485">
    <property type="component" value="Unassembled WGS sequence"/>
</dbReference>
<keyword evidence="2" id="KW-0560">Oxidoreductase</keyword>
<protein>
    <submittedName>
        <fullName evidence="3">Cytochrome P450</fullName>
    </submittedName>
</protein>
<comment type="caution">
    <text evidence="3">The sequence shown here is derived from an EMBL/GenBank/DDBJ whole genome shotgun (WGS) entry which is preliminary data.</text>
</comment>
<dbReference type="PROSITE" id="PS00086">
    <property type="entry name" value="CYTOCHROME_P450"/>
    <property type="match status" value="1"/>
</dbReference>
<dbReference type="PRINTS" id="PR00385">
    <property type="entry name" value="P450"/>
</dbReference>
<sequence>MSRLNLFAPEVRENPYPFYAALRRESPVCQVDPNGMWVVTRYDDIVAAFKNTQVFSSAGLRMATEPPFLGRYNPLSDSMIVADPPRHTQLRNLINRGFTANTVGSMVPRMRSAAAQIADDLMRRRVVDFLPEVACRAQIRLLAQLIGLDPSLEKHFNRWTADLVSVGSLSPEDHTRLDEVRQTIDQMERYMQDLLAGRRHQMENDLVSDLLRSQVNDNSLTDRDLVALLFLLVVAGMETTVSLMTNMALILSQRAAWMDRLRAEPALIPRFIEEVLRFEPPVHATMRLTLAETEIGGVRVPAHSVVALLLGSGLRDETRFQDPDRFEPERREPTSLAFGHGAHFCLGASLARTQARVVLEELLTRYHRFELRAERVEWNSVLNTRCPVTLPIELIPF</sequence>
<organism evidence="3 4">
    <name type="scientific">Sorangium atrum</name>
    <dbReference type="NCBI Taxonomy" id="2995308"/>
    <lineage>
        <taxon>Bacteria</taxon>
        <taxon>Pseudomonadati</taxon>
        <taxon>Myxococcota</taxon>
        <taxon>Polyangia</taxon>
        <taxon>Polyangiales</taxon>
        <taxon>Polyangiaceae</taxon>
        <taxon>Sorangium</taxon>
    </lineage>
</organism>
<dbReference type="InterPro" id="IPR017972">
    <property type="entry name" value="Cyt_P450_CS"/>
</dbReference>
<keyword evidence="2" id="KW-0349">Heme</keyword>
<dbReference type="EMBL" id="JAQNDK010000002">
    <property type="protein sequence ID" value="MDC0679284.1"/>
    <property type="molecule type" value="Genomic_DNA"/>
</dbReference>
<keyword evidence="2" id="KW-0479">Metal-binding</keyword>